<gene>
    <name evidence="1" type="ORF">L6164_013002</name>
</gene>
<accession>A0ACB9PD08</accession>
<proteinExistence type="predicted"/>
<organism evidence="1 2">
    <name type="scientific">Bauhinia variegata</name>
    <name type="common">Purple orchid tree</name>
    <name type="synonym">Phanera variegata</name>
    <dbReference type="NCBI Taxonomy" id="167791"/>
    <lineage>
        <taxon>Eukaryota</taxon>
        <taxon>Viridiplantae</taxon>
        <taxon>Streptophyta</taxon>
        <taxon>Embryophyta</taxon>
        <taxon>Tracheophyta</taxon>
        <taxon>Spermatophyta</taxon>
        <taxon>Magnoliopsida</taxon>
        <taxon>eudicotyledons</taxon>
        <taxon>Gunneridae</taxon>
        <taxon>Pentapetalae</taxon>
        <taxon>rosids</taxon>
        <taxon>fabids</taxon>
        <taxon>Fabales</taxon>
        <taxon>Fabaceae</taxon>
        <taxon>Cercidoideae</taxon>
        <taxon>Cercideae</taxon>
        <taxon>Bauhiniinae</taxon>
        <taxon>Bauhinia</taxon>
    </lineage>
</organism>
<sequence length="162" mass="17918">MSPKEKGDTKVVKQLLELLNDDVDARSGSNRDVDPVGVLKENLLERKFLIVLDDVWFCSGIVELLPRDSGGAVIVTSRIKHVAEKAVGTKCLFHLKPWESDKGKSLEAVVIKNVPSDYKDKEEELLVRIHGLPLAAKALALALEKYLEILKSSRELSSNISS</sequence>
<name>A0ACB9PD08_BAUVA</name>
<protein>
    <submittedName>
        <fullName evidence="1">Uncharacterized protein</fullName>
    </submittedName>
</protein>
<dbReference type="Proteomes" id="UP000828941">
    <property type="component" value="Chromosome 5"/>
</dbReference>
<dbReference type="EMBL" id="CM039430">
    <property type="protein sequence ID" value="KAI4345917.1"/>
    <property type="molecule type" value="Genomic_DNA"/>
</dbReference>
<evidence type="ECO:0000313" key="2">
    <source>
        <dbReference type="Proteomes" id="UP000828941"/>
    </source>
</evidence>
<evidence type="ECO:0000313" key="1">
    <source>
        <dbReference type="EMBL" id="KAI4345917.1"/>
    </source>
</evidence>
<reference evidence="1 2" key="1">
    <citation type="journal article" date="2022" name="DNA Res.">
        <title>Chromosomal-level genome assembly of the orchid tree Bauhinia variegata (Leguminosae; Cercidoideae) supports the allotetraploid origin hypothesis of Bauhinia.</title>
        <authorList>
            <person name="Zhong Y."/>
            <person name="Chen Y."/>
            <person name="Zheng D."/>
            <person name="Pang J."/>
            <person name="Liu Y."/>
            <person name="Luo S."/>
            <person name="Meng S."/>
            <person name="Qian L."/>
            <person name="Wei D."/>
            <person name="Dai S."/>
            <person name="Zhou R."/>
        </authorList>
    </citation>
    <scope>NUCLEOTIDE SEQUENCE [LARGE SCALE GENOMIC DNA]</scope>
    <source>
        <strain evidence="1">BV-YZ2020</strain>
    </source>
</reference>
<keyword evidence="2" id="KW-1185">Reference proteome</keyword>
<comment type="caution">
    <text evidence="1">The sequence shown here is derived from an EMBL/GenBank/DDBJ whole genome shotgun (WGS) entry which is preliminary data.</text>
</comment>